<dbReference type="InterPro" id="IPR038332">
    <property type="entry name" value="PPE_sf"/>
</dbReference>
<proteinExistence type="inferred from homology"/>
<dbReference type="Proteomes" id="UP001564760">
    <property type="component" value="Unassembled WGS sequence"/>
</dbReference>
<feature type="domain" description="PPE" evidence="2">
    <location>
        <begin position="2"/>
        <end position="164"/>
    </location>
</feature>
<dbReference type="EMBL" id="JBGEDP010000001">
    <property type="protein sequence ID" value="MEY8014527.1"/>
    <property type="molecule type" value="Genomic_DNA"/>
</dbReference>
<sequence length="392" mass="38205">MDFGSFPPEIHSMRIYSGPGSSSLLAAASAWSGLAGELSSTATGYETVVTRLSSEGWTGPASAAMAESAAPYIAWLRTTAAQAEQSADKARLAASAYETALASVVPPPQIAANRAQLEALVATNLLGQNASAIAANEAQYGEMWAQDTAAMYQYAGTSAVAAAVKQYVSPPQTSNPAAAATQGVAATQAAATSAGAAQNSLSQLVSAMPNALQSLASPLTSAASSPANSLQQFLNWYGPFGNFFYDTSGLPFFGAGITTFFTGTAASLGLVGPGAAAASLAPAEGAAGAAAGAAGAVGPALAGSTGVSATLAGANSVGSLSVPPAWAGSSPAASPAIPSRFVSEVIEPESASHAGNLVGGMPLAGVGKGSAAAAGPRYGARLTVMAQPPSAG</sequence>
<dbReference type="Pfam" id="PF00823">
    <property type="entry name" value="PPE"/>
    <property type="match status" value="1"/>
</dbReference>
<name>A0ABV4BXS3_9MYCO</name>
<evidence type="ECO:0000256" key="1">
    <source>
        <dbReference type="ARBA" id="ARBA00010652"/>
    </source>
</evidence>
<feature type="domain" description="PPE family C-terminal" evidence="3">
    <location>
        <begin position="308"/>
        <end position="388"/>
    </location>
</feature>
<evidence type="ECO:0000313" key="4">
    <source>
        <dbReference type="EMBL" id="MEY8014527.1"/>
    </source>
</evidence>
<organism evidence="4 5">
    <name type="scientific">Mycobacterium servetii</name>
    <dbReference type="NCBI Taxonomy" id="3237418"/>
    <lineage>
        <taxon>Bacteria</taxon>
        <taxon>Bacillati</taxon>
        <taxon>Actinomycetota</taxon>
        <taxon>Actinomycetes</taxon>
        <taxon>Mycobacteriales</taxon>
        <taxon>Mycobacteriaceae</taxon>
        <taxon>Mycobacterium</taxon>
    </lineage>
</organism>
<protein>
    <submittedName>
        <fullName evidence="4">PPE family protein</fullName>
    </submittedName>
</protein>
<dbReference type="PANTHER" id="PTHR46766:SF1">
    <property type="entry name" value="GLUTAMINE-RICH PROTEIN 2"/>
    <property type="match status" value="1"/>
</dbReference>
<gene>
    <name evidence="4" type="ORF">AB8998_05670</name>
</gene>
<evidence type="ECO:0000259" key="3">
    <source>
        <dbReference type="Pfam" id="PF12484"/>
    </source>
</evidence>
<evidence type="ECO:0000313" key="5">
    <source>
        <dbReference type="Proteomes" id="UP001564760"/>
    </source>
</evidence>
<dbReference type="InterPro" id="IPR022171">
    <property type="entry name" value="PPE_C"/>
</dbReference>
<dbReference type="Gene3D" id="1.20.1260.20">
    <property type="entry name" value="PPE superfamily"/>
    <property type="match status" value="1"/>
</dbReference>
<dbReference type="RefSeq" id="WP_369741431.1">
    <property type="nucleotide sequence ID" value="NZ_JBGEDP010000001.1"/>
</dbReference>
<comment type="similarity">
    <text evidence="1">Belongs to the mycobacterial PPE family.</text>
</comment>
<keyword evidence="5" id="KW-1185">Reference proteome</keyword>
<accession>A0ABV4BXS3</accession>
<dbReference type="InterPro" id="IPR000030">
    <property type="entry name" value="PPE_dom"/>
</dbReference>
<comment type="caution">
    <text evidence="4">The sequence shown here is derived from an EMBL/GenBank/DDBJ whole genome shotgun (WGS) entry which is preliminary data.</text>
</comment>
<dbReference type="Pfam" id="PF12484">
    <property type="entry name" value="PPE-SVP"/>
    <property type="match status" value="1"/>
</dbReference>
<reference evidence="4 5" key="1">
    <citation type="submission" date="2024-08" db="EMBL/GenBank/DDBJ databases">
        <title>Mycobacterium servetensis sp. nov., a novel rapid-growing mycobacterial species recovered from a human patient in Zaragoza, Spain.</title>
        <authorList>
            <person name="Tristancho-Baro A.I."/>
            <person name="Buenestado-Serrano S."/>
            <person name="Garcia De Viedma D."/>
            <person name="Milagro-Beamonte A."/>
            <person name="Burillo N."/>
            <person name="Sanz S."/>
            <person name="Lopez-Calleja A.I."/>
            <person name="Penas-Utrilla D."/>
            <person name="Guardingo M."/>
            <person name="Garcia M.J."/>
            <person name="Vinuelas-Bayon J."/>
        </authorList>
    </citation>
    <scope>NUCLEOTIDE SEQUENCE [LARGE SCALE GENOMIC DNA]</scope>
    <source>
        <strain evidence="5">HUMS_12744610</strain>
    </source>
</reference>
<evidence type="ECO:0000259" key="2">
    <source>
        <dbReference type="Pfam" id="PF00823"/>
    </source>
</evidence>
<dbReference type="SUPFAM" id="SSF140459">
    <property type="entry name" value="PE/PPE dimer-like"/>
    <property type="match status" value="1"/>
</dbReference>
<dbReference type="PANTHER" id="PTHR46766">
    <property type="entry name" value="GLUTAMINE-RICH PROTEIN 2"/>
    <property type="match status" value="1"/>
</dbReference>